<evidence type="ECO:0008006" key="3">
    <source>
        <dbReference type="Google" id="ProtNLM"/>
    </source>
</evidence>
<organism evidence="1 2">
    <name type="scientific">Permianibacter aggregans</name>
    <dbReference type="NCBI Taxonomy" id="1510150"/>
    <lineage>
        <taxon>Bacteria</taxon>
        <taxon>Pseudomonadati</taxon>
        <taxon>Pseudomonadota</taxon>
        <taxon>Gammaproteobacteria</taxon>
        <taxon>Pseudomonadales</taxon>
        <taxon>Pseudomonadaceae</taxon>
        <taxon>Permianibacter</taxon>
    </lineage>
</organism>
<dbReference type="RefSeq" id="WP_133593967.1">
    <property type="nucleotide sequence ID" value="NZ_CP037953.1"/>
</dbReference>
<name>A0A4R6UF62_9GAMM</name>
<evidence type="ECO:0000313" key="1">
    <source>
        <dbReference type="EMBL" id="TDQ41744.1"/>
    </source>
</evidence>
<dbReference type="EMBL" id="SNYM01000039">
    <property type="protein sequence ID" value="TDQ41744.1"/>
    <property type="molecule type" value="Genomic_DNA"/>
</dbReference>
<accession>A0A4R6UF62</accession>
<evidence type="ECO:0000313" key="2">
    <source>
        <dbReference type="Proteomes" id="UP000295375"/>
    </source>
</evidence>
<proteinExistence type="predicted"/>
<protein>
    <recommendedName>
        <fullName evidence="3">Activator of Hsp90 ATPase-like protein</fullName>
    </recommendedName>
</protein>
<comment type="caution">
    <text evidence="1">The sequence shown here is derived from an EMBL/GenBank/DDBJ whole genome shotgun (WGS) entry which is preliminary data.</text>
</comment>
<reference evidence="1 2" key="1">
    <citation type="submission" date="2019-03" db="EMBL/GenBank/DDBJ databases">
        <title>Genomic Encyclopedia of Type Strains, Phase IV (KMG-IV): sequencing the most valuable type-strain genomes for metagenomic binning, comparative biology and taxonomic classification.</title>
        <authorList>
            <person name="Goeker M."/>
        </authorList>
    </citation>
    <scope>NUCLEOTIDE SEQUENCE [LARGE SCALE GENOMIC DNA]</scope>
    <source>
        <strain evidence="1 2">DSM 103792</strain>
    </source>
</reference>
<keyword evidence="2" id="KW-1185">Reference proteome</keyword>
<dbReference type="Proteomes" id="UP000295375">
    <property type="component" value="Unassembled WGS sequence"/>
</dbReference>
<dbReference type="AlphaFoldDB" id="A0A4R6UF62"/>
<dbReference type="SUPFAM" id="SSF55961">
    <property type="entry name" value="Bet v1-like"/>
    <property type="match status" value="1"/>
</dbReference>
<dbReference type="OrthoDB" id="5458416at2"/>
<sequence length="157" mass="18418">MNTAKVAIAAQRLYSHLHRFGAPPEMIFPLLCPVRESEWIPDWQARIVHSRSGYAEARCLFATGPADQETVWYTVAFEQNRYIRFVRWQPDGVLVDLQLTVLPATHNETELHVVYQFYAVNDAGRKALVKYDEKYWQDMMQTWQTLLNHYLTPTDSR</sequence>
<gene>
    <name evidence="1" type="ORF">EV696_1396</name>
</gene>